<feature type="transmembrane region" description="Helical" evidence="1">
    <location>
        <begin position="143"/>
        <end position="159"/>
    </location>
</feature>
<sequence length="195" mass="22635">MKKIIILSVLLSQSIFFMLLPIWIELTNYLHSLVIGVVWVLISTLVLFAVCWWKKEKIRLSKRILHVLMLLYSIGLLILLFFRPKGQIYESINLTPFDTIRFFLSGNVDFLIALYNLGANIGLFIPFGLYYRYISKKPVLKKILIITICSISTIEGLQFLTKRGSLDIDDLILNTLGVYIGYYIYPFFQKVLVIK</sequence>
<dbReference type="InterPro" id="IPR006976">
    <property type="entry name" value="VanZ-like"/>
</dbReference>
<dbReference type="PANTHER" id="PTHR36834">
    <property type="entry name" value="MEMBRANE PROTEIN-RELATED"/>
    <property type="match status" value="1"/>
</dbReference>
<feature type="transmembrane region" description="Helical" evidence="1">
    <location>
        <begin position="110"/>
        <end position="131"/>
    </location>
</feature>
<keyword evidence="1" id="KW-1133">Transmembrane helix</keyword>
<evidence type="ECO:0000313" key="4">
    <source>
        <dbReference type="Proteomes" id="UP000321555"/>
    </source>
</evidence>
<keyword evidence="1" id="KW-0812">Transmembrane</keyword>
<evidence type="ECO:0000256" key="1">
    <source>
        <dbReference type="SAM" id="Phobius"/>
    </source>
</evidence>
<gene>
    <name evidence="3" type="ORF">FSZ17_04030</name>
</gene>
<feature type="domain" description="VanZ-like" evidence="2">
    <location>
        <begin position="70"/>
        <end position="188"/>
    </location>
</feature>
<dbReference type="OrthoDB" id="4822551at2"/>
<protein>
    <submittedName>
        <fullName evidence="3">VanZ family protein</fullName>
    </submittedName>
</protein>
<dbReference type="KEGG" id="bda:FSZ17_04030"/>
<organism evidence="3 4">
    <name type="scientific">Cytobacillus dafuensis</name>
    <name type="common">Bacillus dafuensis</name>
    <dbReference type="NCBI Taxonomy" id="1742359"/>
    <lineage>
        <taxon>Bacteria</taxon>
        <taxon>Bacillati</taxon>
        <taxon>Bacillota</taxon>
        <taxon>Bacilli</taxon>
        <taxon>Bacillales</taxon>
        <taxon>Bacillaceae</taxon>
        <taxon>Cytobacillus</taxon>
    </lineage>
</organism>
<dbReference type="Pfam" id="PF04892">
    <property type="entry name" value="VanZ"/>
    <property type="match status" value="1"/>
</dbReference>
<proteinExistence type="predicted"/>
<reference evidence="4" key="1">
    <citation type="submission" date="2019-08" db="EMBL/GenBank/DDBJ databases">
        <authorList>
            <person name="Zheng X."/>
        </authorList>
    </citation>
    <scope>NUCLEOTIDE SEQUENCE [LARGE SCALE GENOMIC DNA]</scope>
    <source>
        <strain evidence="4">FJAT-25496</strain>
    </source>
</reference>
<dbReference type="EMBL" id="CP042593">
    <property type="protein sequence ID" value="QED46505.1"/>
    <property type="molecule type" value="Genomic_DNA"/>
</dbReference>
<feature type="transmembrane region" description="Helical" evidence="1">
    <location>
        <begin position="171"/>
        <end position="188"/>
    </location>
</feature>
<feature type="transmembrane region" description="Helical" evidence="1">
    <location>
        <begin position="30"/>
        <end position="52"/>
    </location>
</feature>
<evidence type="ECO:0000259" key="2">
    <source>
        <dbReference type="Pfam" id="PF04892"/>
    </source>
</evidence>
<feature type="transmembrane region" description="Helical" evidence="1">
    <location>
        <begin position="5"/>
        <end position="24"/>
    </location>
</feature>
<keyword evidence="1" id="KW-0472">Membrane</keyword>
<dbReference type="InterPro" id="IPR053150">
    <property type="entry name" value="Teicoplanin_resist-assoc"/>
</dbReference>
<dbReference type="RefSeq" id="WP_057775789.1">
    <property type="nucleotide sequence ID" value="NZ_CP042593.1"/>
</dbReference>
<name>A0A5B8Z0R1_CYTDA</name>
<accession>A0A5B8Z0R1</accession>
<feature type="transmembrane region" description="Helical" evidence="1">
    <location>
        <begin position="64"/>
        <end position="82"/>
    </location>
</feature>
<evidence type="ECO:0000313" key="3">
    <source>
        <dbReference type="EMBL" id="QED46505.1"/>
    </source>
</evidence>
<dbReference type="Proteomes" id="UP000321555">
    <property type="component" value="Chromosome"/>
</dbReference>
<keyword evidence="4" id="KW-1185">Reference proteome</keyword>
<dbReference type="STRING" id="1742359.GCA_001439625_04539"/>
<dbReference type="PANTHER" id="PTHR36834:SF1">
    <property type="entry name" value="INTEGRAL MEMBRANE PROTEIN"/>
    <property type="match status" value="1"/>
</dbReference>
<dbReference type="AlphaFoldDB" id="A0A5B8Z0R1"/>